<sequence>MTSTAELSAEAISEIASVVSAGAGFAGCRSTVWVQGTCAVLSFRLDKDESDRRRAAGLGAITSPDILHFLLGLPTGKPVALEALTPAERSMLRTVPQGTILVSAGMVIRQAVPPLGVEMAMVPARSWRKGLERAGRFAPFCSRAMVLRTPPRDLDALRLEAGFYGIGVIVAAGGTEPDVLVAPARFRRNRFTAAGWRFLEEVYRQVR</sequence>
<accession>A0ABV5YA19</accession>
<protein>
    <submittedName>
        <fullName evidence="1">Uncharacterized protein</fullName>
    </submittedName>
</protein>
<evidence type="ECO:0000313" key="2">
    <source>
        <dbReference type="Proteomes" id="UP001589627"/>
    </source>
</evidence>
<gene>
    <name evidence="1" type="ORF">ACFFNX_02215</name>
</gene>
<proteinExistence type="predicted"/>
<dbReference type="RefSeq" id="WP_378194199.1">
    <property type="nucleotide sequence ID" value="NZ_JBHLZP010000006.1"/>
</dbReference>
<name>A0ABV5YA19_9ACTN</name>
<organism evidence="1 2">
    <name type="scientific">Actinoallomurus acaciae</name>
    <dbReference type="NCBI Taxonomy" id="502577"/>
    <lineage>
        <taxon>Bacteria</taxon>
        <taxon>Bacillati</taxon>
        <taxon>Actinomycetota</taxon>
        <taxon>Actinomycetes</taxon>
        <taxon>Streptosporangiales</taxon>
        <taxon>Thermomonosporaceae</taxon>
        <taxon>Actinoallomurus</taxon>
    </lineage>
</organism>
<comment type="caution">
    <text evidence="1">The sequence shown here is derived from an EMBL/GenBank/DDBJ whole genome shotgun (WGS) entry which is preliminary data.</text>
</comment>
<dbReference type="EMBL" id="JBHLZP010000006">
    <property type="protein sequence ID" value="MFB9831004.1"/>
    <property type="molecule type" value="Genomic_DNA"/>
</dbReference>
<evidence type="ECO:0000313" key="1">
    <source>
        <dbReference type="EMBL" id="MFB9831004.1"/>
    </source>
</evidence>
<reference evidence="1 2" key="1">
    <citation type="submission" date="2024-09" db="EMBL/GenBank/DDBJ databases">
        <authorList>
            <person name="Sun Q."/>
            <person name="Mori K."/>
        </authorList>
    </citation>
    <scope>NUCLEOTIDE SEQUENCE [LARGE SCALE GENOMIC DNA]</scope>
    <source>
        <strain evidence="1 2">TBRC 0563</strain>
    </source>
</reference>
<keyword evidence="2" id="KW-1185">Reference proteome</keyword>
<dbReference type="Proteomes" id="UP001589627">
    <property type="component" value="Unassembled WGS sequence"/>
</dbReference>